<dbReference type="EMBL" id="VEPZ02000197">
    <property type="protein sequence ID" value="KAE8730943.1"/>
    <property type="molecule type" value="Genomic_DNA"/>
</dbReference>
<dbReference type="InterPro" id="IPR050279">
    <property type="entry name" value="Plant_def-hormone_signal"/>
</dbReference>
<comment type="similarity">
    <text evidence="1">Belongs to the BetVI family.</text>
</comment>
<protein>
    <submittedName>
        <fullName evidence="5">Major allergen Pru ar 1</fullName>
    </submittedName>
</protein>
<dbReference type="AlphaFoldDB" id="A0A6A3CP65"/>
<dbReference type="FunFam" id="3.30.530.20:FF:000007">
    <property type="entry name" value="Major pollen allergen Bet v 1-A"/>
    <property type="match status" value="1"/>
</dbReference>
<dbReference type="GO" id="GO:0005634">
    <property type="term" value="C:nucleus"/>
    <property type="evidence" value="ECO:0007669"/>
    <property type="project" value="TreeGrafter"/>
</dbReference>
<dbReference type="PANTHER" id="PTHR31213">
    <property type="entry name" value="OS08G0374000 PROTEIN-RELATED"/>
    <property type="match status" value="1"/>
</dbReference>
<evidence type="ECO:0000256" key="1">
    <source>
        <dbReference type="ARBA" id="ARBA00009744"/>
    </source>
</evidence>
<evidence type="ECO:0000313" key="5">
    <source>
        <dbReference type="EMBL" id="KAE8730943.1"/>
    </source>
</evidence>
<dbReference type="Gene3D" id="3.30.530.20">
    <property type="match status" value="1"/>
</dbReference>
<dbReference type="Pfam" id="PF00407">
    <property type="entry name" value="Bet_v_1"/>
    <property type="match status" value="1"/>
</dbReference>
<dbReference type="PRINTS" id="PR00634">
    <property type="entry name" value="BETALLERGEN"/>
</dbReference>
<organism evidence="5 6">
    <name type="scientific">Hibiscus syriacus</name>
    <name type="common">Rose of Sharon</name>
    <dbReference type="NCBI Taxonomy" id="106335"/>
    <lineage>
        <taxon>Eukaryota</taxon>
        <taxon>Viridiplantae</taxon>
        <taxon>Streptophyta</taxon>
        <taxon>Embryophyta</taxon>
        <taxon>Tracheophyta</taxon>
        <taxon>Spermatophyta</taxon>
        <taxon>Magnoliopsida</taxon>
        <taxon>eudicotyledons</taxon>
        <taxon>Gunneridae</taxon>
        <taxon>Pentapetalae</taxon>
        <taxon>rosids</taxon>
        <taxon>malvids</taxon>
        <taxon>Malvales</taxon>
        <taxon>Malvaceae</taxon>
        <taxon>Malvoideae</taxon>
        <taxon>Hibiscus</taxon>
    </lineage>
</organism>
<sequence>MGVFTNEIEITSPIPPTKLFKAFALDFDTLFPKAIPNAIKTVELLEGDGSVGSIKKVTFAQGWGSESSDYLKHKVDELDEDNLSYAYTVFEGGVLRNIYEKIRFETKFVKAPDGGTICKMTAKFYTIGDVEFNEDQIKADTQKRAGAFKVVADYLLANPCA</sequence>
<name>A0A6A3CP65_HIBSY</name>
<accession>A0A6A3CP65</accession>
<proteinExistence type="inferred from homology"/>
<comment type="caution">
    <text evidence="5">The sequence shown here is derived from an EMBL/GenBank/DDBJ whole genome shotgun (WGS) entry which is preliminary data.</text>
</comment>
<dbReference type="GO" id="GO:0009738">
    <property type="term" value="P:abscisic acid-activated signaling pathway"/>
    <property type="evidence" value="ECO:0007669"/>
    <property type="project" value="InterPro"/>
</dbReference>
<reference evidence="5" key="1">
    <citation type="submission" date="2019-09" db="EMBL/GenBank/DDBJ databases">
        <title>Draft genome information of white flower Hibiscus syriacus.</title>
        <authorList>
            <person name="Kim Y.-M."/>
        </authorList>
    </citation>
    <scope>NUCLEOTIDE SEQUENCE [LARGE SCALE GENOMIC DNA]</scope>
    <source>
        <strain evidence="5">YM2019G1</strain>
    </source>
</reference>
<dbReference type="InterPro" id="IPR024949">
    <property type="entry name" value="Bet_v_I_allergen"/>
</dbReference>
<keyword evidence="3" id="KW-0568">Pathogenesis-related protein</keyword>
<keyword evidence="2" id="KW-0611">Plant defense</keyword>
<evidence type="ECO:0000256" key="3">
    <source>
        <dbReference type="ARBA" id="ARBA00023265"/>
    </source>
</evidence>
<dbReference type="GO" id="GO:0010427">
    <property type="term" value="F:abscisic acid binding"/>
    <property type="evidence" value="ECO:0007669"/>
    <property type="project" value="InterPro"/>
</dbReference>
<keyword evidence="6" id="KW-1185">Reference proteome</keyword>
<evidence type="ECO:0000313" key="6">
    <source>
        <dbReference type="Proteomes" id="UP000436088"/>
    </source>
</evidence>
<dbReference type="SUPFAM" id="SSF55961">
    <property type="entry name" value="Bet v1-like"/>
    <property type="match status" value="1"/>
</dbReference>
<dbReference type="InterPro" id="IPR000916">
    <property type="entry name" value="Bet_v_I/MLP"/>
</dbReference>
<dbReference type="SMART" id="SM01037">
    <property type="entry name" value="Bet_v_1"/>
    <property type="match status" value="1"/>
</dbReference>
<gene>
    <name evidence="5" type="ORF">F3Y22_tig00002841pilonHSYRG00051</name>
</gene>
<dbReference type="CDD" id="cd07816">
    <property type="entry name" value="Bet_v1-like"/>
    <property type="match status" value="1"/>
</dbReference>
<dbReference type="PANTHER" id="PTHR31213:SF55">
    <property type="entry name" value="STRESS-INDUCED PROTEIN SAM22"/>
    <property type="match status" value="1"/>
</dbReference>
<evidence type="ECO:0000256" key="2">
    <source>
        <dbReference type="ARBA" id="ARBA00022821"/>
    </source>
</evidence>
<dbReference type="OrthoDB" id="1858506at2759"/>
<dbReference type="GO" id="GO:0005737">
    <property type="term" value="C:cytoplasm"/>
    <property type="evidence" value="ECO:0007669"/>
    <property type="project" value="TreeGrafter"/>
</dbReference>
<evidence type="ECO:0000259" key="4">
    <source>
        <dbReference type="SMART" id="SM01037"/>
    </source>
</evidence>
<dbReference type="InterPro" id="IPR023393">
    <property type="entry name" value="START-like_dom_sf"/>
</dbReference>
<feature type="domain" description="Bet v I/Major latex protein" evidence="4">
    <location>
        <begin position="1"/>
        <end position="158"/>
    </location>
</feature>
<dbReference type="GO" id="GO:0006952">
    <property type="term" value="P:defense response"/>
    <property type="evidence" value="ECO:0007669"/>
    <property type="project" value="UniProtKB-KW"/>
</dbReference>
<dbReference type="GO" id="GO:0004864">
    <property type="term" value="F:protein phosphatase inhibitor activity"/>
    <property type="evidence" value="ECO:0007669"/>
    <property type="project" value="InterPro"/>
</dbReference>
<dbReference type="GO" id="GO:0038023">
    <property type="term" value="F:signaling receptor activity"/>
    <property type="evidence" value="ECO:0007669"/>
    <property type="project" value="InterPro"/>
</dbReference>
<dbReference type="Proteomes" id="UP000436088">
    <property type="component" value="Unassembled WGS sequence"/>
</dbReference>